<dbReference type="EMBL" id="JAJADQ010000004">
    <property type="protein sequence ID" value="MCB2377877.1"/>
    <property type="molecule type" value="Genomic_DNA"/>
</dbReference>
<dbReference type="Proteomes" id="UP001165297">
    <property type="component" value="Unassembled WGS sequence"/>
</dbReference>
<dbReference type="InterPro" id="IPR050228">
    <property type="entry name" value="Carboxylesterase_BioH"/>
</dbReference>
<evidence type="ECO:0000259" key="1">
    <source>
        <dbReference type="Pfam" id="PF12697"/>
    </source>
</evidence>
<reference evidence="2" key="1">
    <citation type="submission" date="2021-10" db="EMBL/GenBank/DDBJ databases">
        <authorList>
            <person name="Dean J.D."/>
            <person name="Kim M.K."/>
            <person name="Newey C.N."/>
            <person name="Stoker T.S."/>
            <person name="Thompson D.W."/>
            <person name="Grose J.H."/>
        </authorList>
    </citation>
    <scope>NUCLEOTIDE SEQUENCE</scope>
    <source>
        <strain evidence="2">BT635</strain>
    </source>
</reference>
<comment type="caution">
    <text evidence="2">The sequence shown here is derived from an EMBL/GenBank/DDBJ whole genome shotgun (WGS) entry which is preliminary data.</text>
</comment>
<dbReference type="GO" id="GO:0016787">
    <property type="term" value="F:hydrolase activity"/>
    <property type="evidence" value="ECO:0007669"/>
    <property type="project" value="UniProtKB-KW"/>
</dbReference>
<proteinExistence type="predicted"/>
<dbReference type="Gene3D" id="3.40.50.1820">
    <property type="entry name" value="alpha/beta hydrolase"/>
    <property type="match status" value="1"/>
</dbReference>
<accession>A0ABS8ADT4</accession>
<dbReference type="InterPro" id="IPR000073">
    <property type="entry name" value="AB_hydrolase_1"/>
</dbReference>
<evidence type="ECO:0000313" key="3">
    <source>
        <dbReference type="Proteomes" id="UP001165297"/>
    </source>
</evidence>
<keyword evidence="3" id="KW-1185">Reference proteome</keyword>
<dbReference type="Pfam" id="PF12697">
    <property type="entry name" value="Abhydrolase_6"/>
    <property type="match status" value="1"/>
</dbReference>
<dbReference type="PANTHER" id="PTHR43194:SF2">
    <property type="entry name" value="PEROXISOMAL MEMBRANE PROTEIN LPX1"/>
    <property type="match status" value="1"/>
</dbReference>
<name>A0ABS8ADT4_9BACT</name>
<protein>
    <submittedName>
        <fullName evidence="2">Alpha/beta hydrolase</fullName>
    </submittedName>
</protein>
<gene>
    <name evidence="2" type="ORF">LGH70_09810</name>
</gene>
<feature type="domain" description="AB hydrolase-1" evidence="1">
    <location>
        <begin position="83"/>
        <end position="324"/>
    </location>
</feature>
<dbReference type="SUPFAM" id="SSF53474">
    <property type="entry name" value="alpha/beta-Hydrolases"/>
    <property type="match status" value="1"/>
</dbReference>
<dbReference type="InterPro" id="IPR029058">
    <property type="entry name" value="AB_hydrolase_fold"/>
</dbReference>
<organism evidence="2 3">
    <name type="scientific">Hymenobacter nitidus</name>
    <dbReference type="NCBI Taxonomy" id="2880929"/>
    <lineage>
        <taxon>Bacteria</taxon>
        <taxon>Pseudomonadati</taxon>
        <taxon>Bacteroidota</taxon>
        <taxon>Cytophagia</taxon>
        <taxon>Cytophagales</taxon>
        <taxon>Hymenobacteraceae</taxon>
        <taxon>Hymenobacter</taxon>
    </lineage>
</organism>
<keyword evidence="2" id="KW-0378">Hydrolase</keyword>
<evidence type="ECO:0000313" key="2">
    <source>
        <dbReference type="EMBL" id="MCB2377877.1"/>
    </source>
</evidence>
<dbReference type="RefSeq" id="WP_226185055.1">
    <property type="nucleotide sequence ID" value="NZ_JAJADQ010000004.1"/>
</dbReference>
<sequence>MLFPAGRRDARFEPSFTTNLTATPMNFAATLRPILAALLLTAAPLAATQAAAGPAASLASAADNAAAHPSFTVKVVGKGRPMLLIPGLTCPGAVWDETVARYQKQYQCHIVSLAGFGGQPAAASTHDFLLGVRDQLLTYIKAQKLNKPVVVGHSLGGFMGLWLSTTQPEAVGPLVIVDSLPFMSAIQNPSLTAETAKPMADGMRQQMRQGKMPMPAQRQMVSSLVTDTARVTQLARWGQASDPATVAQAMYDMMTTDLRQDLARIQQPTLVLGAWAAYQQYGATKESTRAIFAQQFAKLPQHRIEMSEAGRHFLMYDDTQWFFAQTDAFLKQNTVAKK</sequence>
<dbReference type="PANTHER" id="PTHR43194">
    <property type="entry name" value="HYDROLASE ALPHA/BETA FOLD FAMILY"/>
    <property type="match status" value="1"/>
</dbReference>